<feature type="region of interest" description="Disordered" evidence="1">
    <location>
        <begin position="1"/>
        <end position="63"/>
    </location>
</feature>
<evidence type="ECO:0000313" key="2">
    <source>
        <dbReference type="EMBL" id="MBA8913804.1"/>
    </source>
</evidence>
<feature type="compositionally biased region" description="Basic and acidic residues" evidence="1">
    <location>
        <begin position="40"/>
        <end position="63"/>
    </location>
</feature>
<accession>A0AA40S3M2</accession>
<evidence type="ECO:0000313" key="3">
    <source>
        <dbReference type="Proteomes" id="UP000543554"/>
    </source>
</evidence>
<reference evidence="2 3" key="1">
    <citation type="submission" date="2020-08" db="EMBL/GenBank/DDBJ databases">
        <title>Genomic Encyclopedia of Type Strains, Phase IV (KMG-IV): sequencing the most valuable type-strain genomes for metagenomic binning, comparative biology and taxonomic classification.</title>
        <authorList>
            <person name="Goeker M."/>
        </authorList>
    </citation>
    <scope>NUCLEOTIDE SEQUENCE [LARGE SCALE GENOMIC DNA]</scope>
    <source>
        <strain evidence="2 3">DSM 11490</strain>
    </source>
</reference>
<gene>
    <name evidence="2" type="ORF">HNR51_002887</name>
</gene>
<organism evidence="2 3">
    <name type="scientific">Methylorubrum thiocyanatum</name>
    <dbReference type="NCBI Taxonomy" id="47958"/>
    <lineage>
        <taxon>Bacteria</taxon>
        <taxon>Pseudomonadati</taxon>
        <taxon>Pseudomonadota</taxon>
        <taxon>Alphaproteobacteria</taxon>
        <taxon>Hyphomicrobiales</taxon>
        <taxon>Methylobacteriaceae</taxon>
        <taxon>Methylorubrum</taxon>
    </lineage>
</organism>
<dbReference type="RefSeq" id="WP_012455981.1">
    <property type="nucleotide sequence ID" value="NZ_BPRF01000021.1"/>
</dbReference>
<dbReference type="Proteomes" id="UP000543554">
    <property type="component" value="Unassembled WGS sequence"/>
</dbReference>
<proteinExistence type="predicted"/>
<dbReference type="EMBL" id="JACJIB010000004">
    <property type="protein sequence ID" value="MBA8913804.1"/>
    <property type="molecule type" value="Genomic_DNA"/>
</dbReference>
<evidence type="ECO:0000256" key="1">
    <source>
        <dbReference type="SAM" id="MobiDB-lite"/>
    </source>
</evidence>
<sequence length="63" mass="6799">MRKPEKPGAEAGRTREGGALGNIDEQTGHPGKGTPGATVRPEDNPDPSKDPKPETQEDRRPKR</sequence>
<comment type="caution">
    <text evidence="2">The sequence shown here is derived from an EMBL/GenBank/DDBJ whole genome shotgun (WGS) entry which is preliminary data.</text>
</comment>
<name>A0AA40S3M2_9HYPH</name>
<keyword evidence="3" id="KW-1185">Reference proteome</keyword>
<protein>
    <submittedName>
        <fullName evidence="2">Uncharacterized protein</fullName>
    </submittedName>
</protein>
<dbReference type="AlphaFoldDB" id="A0AA40S3M2"/>
<feature type="compositionally biased region" description="Basic and acidic residues" evidence="1">
    <location>
        <begin position="1"/>
        <end position="16"/>
    </location>
</feature>